<proteinExistence type="predicted"/>
<accession>A0A3Q4HAI3</accession>
<protein>
    <recommendedName>
        <fullName evidence="2">Protein kinase domain-containing protein</fullName>
    </recommendedName>
</protein>
<evidence type="ECO:0000259" key="2">
    <source>
        <dbReference type="PROSITE" id="PS50011"/>
    </source>
</evidence>
<keyword evidence="1" id="KW-0812">Transmembrane</keyword>
<keyword evidence="4" id="KW-1185">Reference proteome</keyword>
<keyword evidence="1" id="KW-1133">Transmembrane helix</keyword>
<evidence type="ECO:0000313" key="4">
    <source>
        <dbReference type="Proteomes" id="UP000261580"/>
    </source>
</evidence>
<organism evidence="3 4">
    <name type="scientific">Neolamprologus brichardi</name>
    <name type="common">Fairy cichlid</name>
    <name type="synonym">Lamprologus brichardi</name>
    <dbReference type="NCBI Taxonomy" id="32507"/>
    <lineage>
        <taxon>Eukaryota</taxon>
        <taxon>Metazoa</taxon>
        <taxon>Chordata</taxon>
        <taxon>Craniata</taxon>
        <taxon>Vertebrata</taxon>
        <taxon>Euteleostomi</taxon>
        <taxon>Actinopterygii</taxon>
        <taxon>Neopterygii</taxon>
        <taxon>Teleostei</taxon>
        <taxon>Neoteleostei</taxon>
        <taxon>Acanthomorphata</taxon>
        <taxon>Ovalentaria</taxon>
        <taxon>Cichlomorphae</taxon>
        <taxon>Cichliformes</taxon>
        <taxon>Cichlidae</taxon>
        <taxon>African cichlids</taxon>
        <taxon>Pseudocrenilabrinae</taxon>
        <taxon>Lamprologini</taxon>
        <taxon>Neolamprologus</taxon>
    </lineage>
</organism>
<dbReference type="SUPFAM" id="SSF56112">
    <property type="entry name" value="Protein kinase-like (PK-like)"/>
    <property type="match status" value="1"/>
</dbReference>
<evidence type="ECO:0000256" key="1">
    <source>
        <dbReference type="SAM" id="Phobius"/>
    </source>
</evidence>
<dbReference type="InterPro" id="IPR000719">
    <property type="entry name" value="Prot_kinase_dom"/>
</dbReference>
<sequence length="113" mass="13487">NWEGNRHAVRIQDIKATATKNYNRCDHRGTKRTVAVKHVNKKLMRRDRVTQELNLLQRLQHPHIVTLIDTYETPSSHLKTRRLDWILSLGFFLLIFLFLSLCCVFVFPFLFHE</sequence>
<keyword evidence="1" id="KW-0472">Membrane</keyword>
<dbReference type="GO" id="GO:0004672">
    <property type="term" value="F:protein kinase activity"/>
    <property type="evidence" value="ECO:0007669"/>
    <property type="project" value="InterPro"/>
</dbReference>
<dbReference type="Bgee" id="ENSNBRG00000010518">
    <property type="expression patterns" value="Expressed in brain and 7 other cell types or tissues"/>
</dbReference>
<dbReference type="Pfam" id="PF00069">
    <property type="entry name" value="Pkinase"/>
    <property type="match status" value="1"/>
</dbReference>
<dbReference type="PROSITE" id="PS50011">
    <property type="entry name" value="PROTEIN_KINASE_DOM"/>
    <property type="match status" value="1"/>
</dbReference>
<feature type="transmembrane region" description="Helical" evidence="1">
    <location>
        <begin position="85"/>
        <end position="111"/>
    </location>
</feature>
<dbReference type="Proteomes" id="UP000261580">
    <property type="component" value="Unassembled WGS sequence"/>
</dbReference>
<dbReference type="STRING" id="32507.ENSNBRP00000013567"/>
<dbReference type="AlphaFoldDB" id="A0A3Q4HAI3"/>
<reference evidence="3" key="1">
    <citation type="submission" date="2025-08" db="UniProtKB">
        <authorList>
            <consortium name="Ensembl"/>
        </authorList>
    </citation>
    <scope>IDENTIFICATION</scope>
</reference>
<dbReference type="Gene3D" id="3.30.200.20">
    <property type="entry name" value="Phosphorylase Kinase, domain 1"/>
    <property type="match status" value="1"/>
</dbReference>
<evidence type="ECO:0000313" key="3">
    <source>
        <dbReference type="Ensembl" id="ENSNBRP00000013567.1"/>
    </source>
</evidence>
<dbReference type="InterPro" id="IPR011009">
    <property type="entry name" value="Kinase-like_dom_sf"/>
</dbReference>
<feature type="domain" description="Protein kinase" evidence="2">
    <location>
        <begin position="1"/>
        <end position="113"/>
    </location>
</feature>
<dbReference type="Ensembl" id="ENSNBRT00000013941.1">
    <property type="protein sequence ID" value="ENSNBRP00000013567.1"/>
    <property type="gene ID" value="ENSNBRG00000010518.1"/>
</dbReference>
<dbReference type="GO" id="GO:0005524">
    <property type="term" value="F:ATP binding"/>
    <property type="evidence" value="ECO:0007669"/>
    <property type="project" value="InterPro"/>
</dbReference>
<name>A0A3Q4HAI3_NEOBR</name>
<reference evidence="3" key="2">
    <citation type="submission" date="2025-09" db="UniProtKB">
        <authorList>
            <consortium name="Ensembl"/>
        </authorList>
    </citation>
    <scope>IDENTIFICATION</scope>
</reference>